<evidence type="ECO:0000313" key="3">
    <source>
        <dbReference type="Proteomes" id="UP000554235"/>
    </source>
</evidence>
<accession>A0A8H4K2F6</accession>
<evidence type="ECO:0000313" key="2">
    <source>
        <dbReference type="EMBL" id="KAF4442361.1"/>
    </source>
</evidence>
<organism evidence="2 3">
    <name type="scientific">Fusarium albosuccineum</name>
    <dbReference type="NCBI Taxonomy" id="1237068"/>
    <lineage>
        <taxon>Eukaryota</taxon>
        <taxon>Fungi</taxon>
        <taxon>Dikarya</taxon>
        <taxon>Ascomycota</taxon>
        <taxon>Pezizomycotina</taxon>
        <taxon>Sordariomycetes</taxon>
        <taxon>Hypocreomycetidae</taxon>
        <taxon>Hypocreales</taxon>
        <taxon>Nectriaceae</taxon>
        <taxon>Fusarium</taxon>
        <taxon>Fusarium decemcellulare species complex</taxon>
    </lineage>
</organism>
<proteinExistence type="predicted"/>
<dbReference type="AlphaFoldDB" id="A0A8H4K2F6"/>
<sequence>MESTTLSTLELASHCLAKFDETLSIPALTHKEWAENRRADFNLWVDGVGAMAKKKASLDARFESRWRELALTQNLLLRLSAYLEDYLDAEEREVAEEAKANVDAAIENLASIALAIRRTGLKSRLIKADKNFDPITVDDLRMHLECIIRIRPPPPDNEDQEYDQKPPLWWQVDMNRALTPLQQRLIQGNLQRRNRFLYAQRHSDKLAYRGPSSTVTGNRATGSKPSGTKKVASAVDASQQLDHDGHKQPHDPTKSGTSAPVPVGDFSWEEGKGAFQTLESQITSIASTARYPKLAIPRRSLLETDDEDSEQPKVLKCPCCCQALPIDIAEGNNAWKKHLSMDICPYTCVADACPTPYVLYSTRAEWERHVKKQHPKKWKCQICNMSVFSAIENLVEHYSSGRPFSQLDLLPVHFVAQ</sequence>
<dbReference type="EMBL" id="JAADYS010003783">
    <property type="protein sequence ID" value="KAF4442361.1"/>
    <property type="molecule type" value="Genomic_DNA"/>
</dbReference>
<evidence type="ECO:0008006" key="4">
    <source>
        <dbReference type="Google" id="ProtNLM"/>
    </source>
</evidence>
<evidence type="ECO:0000256" key="1">
    <source>
        <dbReference type="SAM" id="MobiDB-lite"/>
    </source>
</evidence>
<name>A0A8H4K2F6_9HYPO</name>
<dbReference type="PANTHER" id="PTHR35391">
    <property type="entry name" value="C2H2-TYPE DOMAIN-CONTAINING PROTEIN-RELATED"/>
    <property type="match status" value="1"/>
</dbReference>
<comment type="caution">
    <text evidence="2">The sequence shown here is derived from an EMBL/GenBank/DDBJ whole genome shotgun (WGS) entry which is preliminary data.</text>
</comment>
<protein>
    <recommendedName>
        <fullName evidence="4">C2H2-type domain-containing protein</fullName>
    </recommendedName>
</protein>
<keyword evidence="3" id="KW-1185">Reference proteome</keyword>
<dbReference type="PANTHER" id="PTHR35391:SF5">
    <property type="entry name" value="DUF6590 DOMAIN-CONTAINING PROTEIN"/>
    <property type="match status" value="1"/>
</dbReference>
<reference evidence="2 3" key="1">
    <citation type="submission" date="2020-01" db="EMBL/GenBank/DDBJ databases">
        <title>Identification and distribution of gene clusters putatively required for synthesis of sphingolipid metabolism inhibitors in phylogenetically diverse species of the filamentous fungus Fusarium.</title>
        <authorList>
            <person name="Kim H.-S."/>
            <person name="Busman M."/>
            <person name="Brown D.W."/>
            <person name="Divon H."/>
            <person name="Uhlig S."/>
            <person name="Proctor R.H."/>
        </authorList>
    </citation>
    <scope>NUCLEOTIDE SEQUENCE [LARGE SCALE GENOMIC DNA]</scope>
    <source>
        <strain evidence="2 3">NRRL 20459</strain>
    </source>
</reference>
<feature type="compositionally biased region" description="Basic and acidic residues" evidence="1">
    <location>
        <begin position="241"/>
        <end position="253"/>
    </location>
</feature>
<dbReference type="Proteomes" id="UP000554235">
    <property type="component" value="Unassembled WGS sequence"/>
</dbReference>
<feature type="compositionally biased region" description="Polar residues" evidence="1">
    <location>
        <begin position="211"/>
        <end position="226"/>
    </location>
</feature>
<dbReference type="OrthoDB" id="20872at2759"/>
<feature type="region of interest" description="Disordered" evidence="1">
    <location>
        <begin position="208"/>
        <end position="263"/>
    </location>
</feature>
<gene>
    <name evidence="2" type="ORF">FALBO_17299</name>
</gene>